<keyword evidence="6" id="KW-0175">Coiled coil</keyword>
<keyword evidence="5 6" id="KW-0539">Nucleus</keyword>
<evidence type="ECO:0000256" key="3">
    <source>
        <dbReference type="ARBA" id="ARBA00022771"/>
    </source>
</evidence>
<evidence type="ECO:0000256" key="6">
    <source>
        <dbReference type="RuleBase" id="RU365038"/>
    </source>
</evidence>
<keyword evidence="8" id="KW-1185">Reference proteome</keyword>
<comment type="subcellular location">
    <subcellularLocation>
        <location evidence="1 6">Nucleus</location>
    </subcellularLocation>
</comment>
<keyword evidence="4 6" id="KW-0862">Zinc</keyword>
<evidence type="ECO:0000256" key="2">
    <source>
        <dbReference type="ARBA" id="ARBA00022723"/>
    </source>
</evidence>
<accession>A0A392PW91</accession>
<keyword evidence="2 6" id="KW-0479">Metal-binding</keyword>
<dbReference type="GO" id="GO:0006325">
    <property type="term" value="P:chromatin organization"/>
    <property type="evidence" value="ECO:0007669"/>
    <property type="project" value="UniProtKB-KW"/>
</dbReference>
<comment type="similarity">
    <text evidence="6">Belongs to the BRE1 family.</text>
</comment>
<keyword evidence="3 6" id="KW-0863">Zinc-finger</keyword>
<evidence type="ECO:0000313" key="7">
    <source>
        <dbReference type="EMBL" id="MCI16383.1"/>
    </source>
</evidence>
<dbReference type="EMBL" id="LXQA010100627">
    <property type="protein sequence ID" value="MCI16383.1"/>
    <property type="molecule type" value="Genomic_DNA"/>
</dbReference>
<comment type="catalytic activity">
    <reaction evidence="6">
        <text>S-ubiquitinyl-[E2 ubiquitin-conjugating enzyme]-L-cysteine + [acceptor protein]-L-lysine = [E2 ubiquitin-conjugating enzyme]-L-cysteine + N(6)-ubiquitinyl-[acceptor protein]-L-lysine.</text>
        <dbReference type="EC" id="2.3.2.27"/>
    </reaction>
</comment>
<dbReference type="GO" id="GO:0008270">
    <property type="term" value="F:zinc ion binding"/>
    <property type="evidence" value="ECO:0007669"/>
    <property type="project" value="UniProtKB-KW"/>
</dbReference>
<dbReference type="GO" id="GO:0061630">
    <property type="term" value="F:ubiquitin protein ligase activity"/>
    <property type="evidence" value="ECO:0007669"/>
    <property type="project" value="UniProtKB-EC"/>
</dbReference>
<reference evidence="7 8" key="1">
    <citation type="journal article" date="2018" name="Front. Plant Sci.">
        <title>Red Clover (Trifolium pratense) and Zigzag Clover (T. medium) - A Picture of Genomic Similarities and Differences.</title>
        <authorList>
            <person name="Dluhosova J."/>
            <person name="Istvanek J."/>
            <person name="Nedelnik J."/>
            <person name="Repkova J."/>
        </authorList>
    </citation>
    <scope>NUCLEOTIDE SEQUENCE [LARGE SCALE GENOMIC DNA]</scope>
    <source>
        <strain evidence="8">cv. 10/8</strain>
        <tissue evidence="7">Leaf</tissue>
    </source>
</reference>
<feature type="non-terminal residue" evidence="7">
    <location>
        <position position="49"/>
    </location>
</feature>
<proteinExistence type="inferred from homology"/>
<sequence>MTEAIKVKEAEAEIYISEIETIGQAYEDMQTQHQHLLQQVAERDDFNIK</sequence>
<dbReference type="UniPathway" id="UPA00143"/>
<evidence type="ECO:0000256" key="5">
    <source>
        <dbReference type="ARBA" id="ARBA00023242"/>
    </source>
</evidence>
<dbReference type="GO" id="GO:0033503">
    <property type="term" value="C:HULC complex"/>
    <property type="evidence" value="ECO:0007669"/>
    <property type="project" value="TreeGrafter"/>
</dbReference>
<comment type="caution">
    <text evidence="7">The sequence shown here is derived from an EMBL/GenBank/DDBJ whole genome shotgun (WGS) entry which is preliminary data.</text>
</comment>
<comment type="pathway">
    <text evidence="6">Protein modification; protein ubiquitination.</text>
</comment>
<dbReference type="PANTHER" id="PTHR23163:SF8">
    <property type="entry name" value="E3 UBIQUITIN-PROTEIN LIGASE BRE1-LIKE 2"/>
    <property type="match status" value="1"/>
</dbReference>
<dbReference type="InterPro" id="IPR013956">
    <property type="entry name" value="E3_ubiquit_lig_Bre1"/>
</dbReference>
<dbReference type="EC" id="2.3.2.27" evidence="6"/>
<evidence type="ECO:0000256" key="4">
    <source>
        <dbReference type="ARBA" id="ARBA00022833"/>
    </source>
</evidence>
<evidence type="ECO:0000256" key="1">
    <source>
        <dbReference type="ARBA" id="ARBA00004123"/>
    </source>
</evidence>
<dbReference type="GO" id="GO:0005634">
    <property type="term" value="C:nucleus"/>
    <property type="evidence" value="ECO:0007669"/>
    <property type="project" value="UniProtKB-SubCell"/>
</dbReference>
<keyword evidence="6" id="KW-0833">Ubl conjugation pathway</keyword>
<keyword evidence="6" id="KW-0156">Chromatin regulator</keyword>
<keyword evidence="6" id="KW-0808">Transferase</keyword>
<organism evidence="7 8">
    <name type="scientific">Trifolium medium</name>
    <dbReference type="NCBI Taxonomy" id="97028"/>
    <lineage>
        <taxon>Eukaryota</taxon>
        <taxon>Viridiplantae</taxon>
        <taxon>Streptophyta</taxon>
        <taxon>Embryophyta</taxon>
        <taxon>Tracheophyta</taxon>
        <taxon>Spermatophyta</taxon>
        <taxon>Magnoliopsida</taxon>
        <taxon>eudicotyledons</taxon>
        <taxon>Gunneridae</taxon>
        <taxon>Pentapetalae</taxon>
        <taxon>rosids</taxon>
        <taxon>fabids</taxon>
        <taxon>Fabales</taxon>
        <taxon>Fabaceae</taxon>
        <taxon>Papilionoideae</taxon>
        <taxon>50 kb inversion clade</taxon>
        <taxon>NPAAA clade</taxon>
        <taxon>Hologalegina</taxon>
        <taxon>IRL clade</taxon>
        <taxon>Trifolieae</taxon>
        <taxon>Trifolium</taxon>
    </lineage>
</organism>
<evidence type="ECO:0000313" key="8">
    <source>
        <dbReference type="Proteomes" id="UP000265520"/>
    </source>
</evidence>
<dbReference type="PANTHER" id="PTHR23163">
    <property type="entry name" value="RING FINGER PROTEIN-RELATED"/>
    <property type="match status" value="1"/>
</dbReference>
<name>A0A392PW91_9FABA</name>
<dbReference type="Proteomes" id="UP000265520">
    <property type="component" value="Unassembled WGS sequence"/>
</dbReference>
<dbReference type="AlphaFoldDB" id="A0A392PW91"/>
<dbReference type="GO" id="GO:0016567">
    <property type="term" value="P:protein ubiquitination"/>
    <property type="evidence" value="ECO:0007669"/>
    <property type="project" value="UniProtKB-UniRule"/>
</dbReference>
<protein>
    <recommendedName>
        <fullName evidence="6">E3 ubiquitin protein ligase</fullName>
        <ecNumber evidence="6">2.3.2.27</ecNumber>
    </recommendedName>
</protein>